<sequence length="161" mass="18193">MGGFSFARCLILVVAASTLAVCTANKKWQSGSYQYPNYTKTPNKIIVGGSEGWHFNFSYTNWALKNGPFYLNDTLVFKYDPPTENTTIPHSVYLLPNLRSFITCNLTGAEMLADVTQGGGQGFEFVLKKWKPHYFACGQHDGIHCSLGHMKFFVMPMPRWY</sequence>
<evidence type="ECO:0000256" key="1">
    <source>
        <dbReference type="SAM" id="SignalP"/>
    </source>
</evidence>
<dbReference type="GO" id="GO:0009055">
    <property type="term" value="F:electron transfer activity"/>
    <property type="evidence" value="ECO:0007669"/>
    <property type="project" value="InterPro"/>
</dbReference>
<dbReference type="AlphaFoldDB" id="A0A5N6QPN5"/>
<keyword evidence="4" id="KW-1185">Reference proteome</keyword>
<dbReference type="Pfam" id="PF02298">
    <property type="entry name" value="Cu_bind_like"/>
    <property type="match status" value="1"/>
</dbReference>
<dbReference type="InterPro" id="IPR003245">
    <property type="entry name" value="Phytocyanin_dom"/>
</dbReference>
<dbReference type="InterPro" id="IPR008972">
    <property type="entry name" value="Cupredoxin"/>
</dbReference>
<dbReference type="SUPFAM" id="SSF49503">
    <property type="entry name" value="Cupredoxins"/>
    <property type="match status" value="1"/>
</dbReference>
<keyword evidence="1" id="KW-0732">Signal</keyword>
<protein>
    <recommendedName>
        <fullName evidence="2">Phytocyanin domain-containing protein</fullName>
    </recommendedName>
</protein>
<evidence type="ECO:0000313" key="4">
    <source>
        <dbReference type="Proteomes" id="UP000327013"/>
    </source>
</evidence>
<reference evidence="3 4" key="1">
    <citation type="submission" date="2019-06" db="EMBL/GenBank/DDBJ databases">
        <title>A chromosomal-level reference genome of Carpinus fangiana (Coryloideae, Betulaceae).</title>
        <authorList>
            <person name="Yang X."/>
            <person name="Wang Z."/>
            <person name="Zhang L."/>
            <person name="Hao G."/>
            <person name="Liu J."/>
            <person name="Yang Y."/>
        </authorList>
    </citation>
    <scope>NUCLEOTIDE SEQUENCE [LARGE SCALE GENOMIC DNA]</scope>
    <source>
        <strain evidence="3">Cfa_2016G</strain>
        <tissue evidence="3">Leaf</tissue>
    </source>
</reference>
<evidence type="ECO:0000313" key="3">
    <source>
        <dbReference type="EMBL" id="KAE8008984.1"/>
    </source>
</evidence>
<dbReference type="Gene3D" id="2.60.40.420">
    <property type="entry name" value="Cupredoxins - blue copper proteins"/>
    <property type="match status" value="1"/>
</dbReference>
<proteinExistence type="predicted"/>
<accession>A0A5N6QPN5</accession>
<dbReference type="Proteomes" id="UP000327013">
    <property type="component" value="Chromosome 2"/>
</dbReference>
<dbReference type="EMBL" id="CM017322">
    <property type="protein sequence ID" value="KAE8008984.1"/>
    <property type="molecule type" value="Genomic_DNA"/>
</dbReference>
<name>A0A5N6QPN5_9ROSI</name>
<feature type="domain" description="Phytocyanin" evidence="2">
    <location>
        <begin position="43"/>
        <end position="158"/>
    </location>
</feature>
<dbReference type="OrthoDB" id="1839683at2759"/>
<dbReference type="PANTHER" id="PTHR34052:SF1">
    <property type="entry name" value="OS06G0216700 PROTEIN"/>
    <property type="match status" value="1"/>
</dbReference>
<organism evidence="3 4">
    <name type="scientific">Carpinus fangiana</name>
    <dbReference type="NCBI Taxonomy" id="176857"/>
    <lineage>
        <taxon>Eukaryota</taxon>
        <taxon>Viridiplantae</taxon>
        <taxon>Streptophyta</taxon>
        <taxon>Embryophyta</taxon>
        <taxon>Tracheophyta</taxon>
        <taxon>Spermatophyta</taxon>
        <taxon>Magnoliopsida</taxon>
        <taxon>eudicotyledons</taxon>
        <taxon>Gunneridae</taxon>
        <taxon>Pentapetalae</taxon>
        <taxon>rosids</taxon>
        <taxon>fabids</taxon>
        <taxon>Fagales</taxon>
        <taxon>Betulaceae</taxon>
        <taxon>Carpinus</taxon>
    </lineage>
</organism>
<dbReference type="PANTHER" id="PTHR34052">
    <property type="entry name" value="GLYCINE-RICH PROTEIN-LIKE"/>
    <property type="match status" value="1"/>
</dbReference>
<feature type="chain" id="PRO_5024386144" description="Phytocyanin domain-containing protein" evidence="1">
    <location>
        <begin position="25"/>
        <end position="161"/>
    </location>
</feature>
<evidence type="ECO:0000259" key="2">
    <source>
        <dbReference type="PROSITE" id="PS51485"/>
    </source>
</evidence>
<dbReference type="PROSITE" id="PS51485">
    <property type="entry name" value="PHYTOCYANIN"/>
    <property type="match status" value="1"/>
</dbReference>
<gene>
    <name evidence="3" type="ORF">FH972_005442</name>
</gene>
<feature type="signal peptide" evidence="1">
    <location>
        <begin position="1"/>
        <end position="24"/>
    </location>
</feature>